<protein>
    <recommendedName>
        <fullName evidence="2">DUF4136 domain-containing protein</fullName>
    </recommendedName>
</protein>
<accession>A0A8D5AGT7</accession>
<dbReference type="KEGG" id="moz:MoryE10_01570"/>
<sequence length="213" mass="23783">MPDLFPPRRLRPVWLAVCCLALAACGASNPRVSYDYDPAADFANFKQFAWANPATPRRPDDPLLDNSLLDDRIKTVIEHQLLQKGITRSSNGSAPDFLVSYQVVTRKYRAASPAPFAYSPFYPYGMGYGYGRGGWAYGGAWGMAGDYWEEYESHSLVVDFLQPATGKQLWRGVLHDALELTGDPAAQKYHLDGKVHYLLQKFPPLLAPRKPAD</sequence>
<dbReference type="Proteomes" id="UP000824988">
    <property type="component" value="Chromosome"/>
</dbReference>
<keyword evidence="1" id="KW-0732">Signal</keyword>
<dbReference type="InterPro" id="IPR025411">
    <property type="entry name" value="DUF4136"/>
</dbReference>
<name>A0A8D5AGT7_9GAMM</name>
<dbReference type="AlphaFoldDB" id="A0A8D5AGT7"/>
<feature type="domain" description="DUF4136" evidence="2">
    <location>
        <begin position="32"/>
        <end position="204"/>
    </location>
</feature>
<reference evidence="3" key="1">
    <citation type="submission" date="2019-06" db="EMBL/GenBank/DDBJ databases">
        <title>Complete genome sequence of Methylogaea oryzae strain JCM16910.</title>
        <authorList>
            <person name="Asakawa S."/>
        </authorList>
    </citation>
    <scope>NUCLEOTIDE SEQUENCE</scope>
    <source>
        <strain evidence="3">E10</strain>
    </source>
</reference>
<dbReference type="RefSeq" id="WP_162232452.1">
    <property type="nucleotide sequence ID" value="NZ_AP019782.1"/>
</dbReference>
<gene>
    <name evidence="3" type="ORF">MoryE10_01570</name>
</gene>
<feature type="chain" id="PRO_5034614591" description="DUF4136 domain-containing protein" evidence="1">
    <location>
        <begin position="24"/>
        <end position="213"/>
    </location>
</feature>
<feature type="signal peptide" evidence="1">
    <location>
        <begin position="1"/>
        <end position="23"/>
    </location>
</feature>
<dbReference type="Pfam" id="PF13590">
    <property type="entry name" value="DUF4136"/>
    <property type="match status" value="1"/>
</dbReference>
<dbReference type="Gene3D" id="3.30.160.670">
    <property type="match status" value="1"/>
</dbReference>
<keyword evidence="4" id="KW-1185">Reference proteome</keyword>
<evidence type="ECO:0000313" key="4">
    <source>
        <dbReference type="Proteomes" id="UP000824988"/>
    </source>
</evidence>
<proteinExistence type="predicted"/>
<organism evidence="3 4">
    <name type="scientific">Methylogaea oryzae</name>
    <dbReference type="NCBI Taxonomy" id="1295382"/>
    <lineage>
        <taxon>Bacteria</taxon>
        <taxon>Pseudomonadati</taxon>
        <taxon>Pseudomonadota</taxon>
        <taxon>Gammaproteobacteria</taxon>
        <taxon>Methylococcales</taxon>
        <taxon>Methylococcaceae</taxon>
        <taxon>Methylogaea</taxon>
    </lineage>
</organism>
<evidence type="ECO:0000256" key="1">
    <source>
        <dbReference type="SAM" id="SignalP"/>
    </source>
</evidence>
<dbReference type="EMBL" id="AP019782">
    <property type="protein sequence ID" value="BBL69551.1"/>
    <property type="molecule type" value="Genomic_DNA"/>
</dbReference>
<evidence type="ECO:0000259" key="2">
    <source>
        <dbReference type="Pfam" id="PF13590"/>
    </source>
</evidence>
<evidence type="ECO:0000313" key="3">
    <source>
        <dbReference type="EMBL" id="BBL69551.1"/>
    </source>
</evidence>